<dbReference type="InterPro" id="IPR036220">
    <property type="entry name" value="UDP-Glc/GDP-Man_DH_C_sf"/>
</dbReference>
<dbReference type="InterPro" id="IPR036291">
    <property type="entry name" value="NAD(P)-bd_dom_sf"/>
</dbReference>
<evidence type="ECO:0000256" key="1">
    <source>
        <dbReference type="ARBA" id="ARBA00006601"/>
    </source>
</evidence>
<comment type="caution">
    <text evidence="6">The sequence shown here is derived from an EMBL/GenBank/DDBJ whole genome shotgun (WGS) entry which is preliminary data.</text>
</comment>
<sequence>MKTSLYSTSPISGKKYTLPTENDKSTIDNFIAKNKGKKVVVVQGLGFVGAVMTLICSNALTEEYAVIGIDLANENSYWKIASINEGVFPVIASDPKINQFHEKTKLKDNLLATYDNYAYSIADIVIVDINLDVAKNADFSKKLIDYDVDLTPFKKGLKAIGNNCKENVLVLVETTVPPGTCAKVAYPIIKDCLEKRGLSTDRFRLGHSYERVMPGPDYIDSIQNFYRVFSGINEESADETEKFLRTIISTKKYPLTRLGNTNATEMAKVLENSYRAMNIAFIVEWSRFAELAGVNLYEVVNAIRMRPTHSNLMLPGIGVGGYCLTKDPLLASWSKQNLFMDANPLMQSEKSVQINDQMPLFAFNYLKETFNNDLSGKKALLLGVSYRSDVADTRYTPVEPFYDYLKSQGAEIALHDPYVDVWEEKSLTVSSDLENLLKEDFDIVAFCTNHSEYIDNKTLIQSISEKSNLFIFDTIGVLNQNEINLLKQNHLVKVVGRGDV</sequence>
<dbReference type="InterPro" id="IPR014026">
    <property type="entry name" value="UDP-Glc/GDP-Man_DH_dimer"/>
</dbReference>
<dbReference type="SUPFAM" id="SSF48179">
    <property type="entry name" value="6-phosphogluconate dehydrogenase C-terminal domain-like"/>
    <property type="match status" value="1"/>
</dbReference>
<accession>A0ABP9EN69</accession>
<dbReference type="Gene3D" id="3.40.50.720">
    <property type="entry name" value="NAD(P)-binding Rossmann-like Domain"/>
    <property type="match status" value="2"/>
</dbReference>
<dbReference type="EMBL" id="BAABJH010000001">
    <property type="protein sequence ID" value="GAA4882780.1"/>
    <property type="molecule type" value="Genomic_DNA"/>
</dbReference>
<dbReference type="SUPFAM" id="SSF51735">
    <property type="entry name" value="NAD(P)-binding Rossmann-fold domains"/>
    <property type="match status" value="1"/>
</dbReference>
<evidence type="ECO:0000313" key="7">
    <source>
        <dbReference type="Proteomes" id="UP001500433"/>
    </source>
</evidence>
<dbReference type="InterPro" id="IPR028359">
    <property type="entry name" value="UDP_ManNAc/GlcNAc_DH"/>
</dbReference>
<dbReference type="SMART" id="SM00984">
    <property type="entry name" value="UDPG_MGDP_dh_C"/>
    <property type="match status" value="1"/>
</dbReference>
<evidence type="ECO:0000256" key="3">
    <source>
        <dbReference type="ARBA" id="ARBA00023027"/>
    </source>
</evidence>
<name>A0ABP9EN69_9FLAO</name>
<evidence type="ECO:0000256" key="2">
    <source>
        <dbReference type="ARBA" id="ARBA00023002"/>
    </source>
</evidence>
<organism evidence="6 7">
    <name type="scientific">Flaviramulus aquimarinus</name>
    <dbReference type="NCBI Taxonomy" id="1170456"/>
    <lineage>
        <taxon>Bacteria</taxon>
        <taxon>Pseudomonadati</taxon>
        <taxon>Bacteroidota</taxon>
        <taxon>Flavobacteriia</taxon>
        <taxon>Flavobacteriales</taxon>
        <taxon>Flavobacteriaceae</taxon>
        <taxon>Flaviramulus</taxon>
    </lineage>
</organism>
<evidence type="ECO:0000259" key="5">
    <source>
        <dbReference type="SMART" id="SM00984"/>
    </source>
</evidence>
<dbReference type="InterPro" id="IPR014027">
    <property type="entry name" value="UDP-Glc/GDP-Man_DH_C"/>
</dbReference>
<evidence type="ECO:0000256" key="4">
    <source>
        <dbReference type="PIRNR" id="PIRNR000124"/>
    </source>
</evidence>
<dbReference type="InterPro" id="IPR001732">
    <property type="entry name" value="UDP-Glc/GDP-Man_DH_N"/>
</dbReference>
<gene>
    <name evidence="6" type="ORF">GCM10023311_01110</name>
</gene>
<proteinExistence type="inferred from homology"/>
<dbReference type="InterPro" id="IPR008927">
    <property type="entry name" value="6-PGluconate_DH-like_C_sf"/>
</dbReference>
<dbReference type="Pfam" id="PF03721">
    <property type="entry name" value="UDPG_MGDP_dh_N"/>
    <property type="match status" value="1"/>
</dbReference>
<dbReference type="PANTHER" id="PTHR43491:SF2">
    <property type="entry name" value="UDP-N-ACETYL-D-MANNOSAMINE DEHYDROGENASE"/>
    <property type="match status" value="1"/>
</dbReference>
<dbReference type="PIRSF" id="PIRSF500136">
    <property type="entry name" value="UDP_ManNAc_DH"/>
    <property type="match status" value="1"/>
</dbReference>
<dbReference type="InterPro" id="IPR017476">
    <property type="entry name" value="UDP-Glc/GDP-Man"/>
</dbReference>
<dbReference type="Pfam" id="PF00984">
    <property type="entry name" value="UDPG_MGDP_dh"/>
    <property type="match status" value="1"/>
</dbReference>
<dbReference type="PIRSF" id="PIRSF000124">
    <property type="entry name" value="UDPglc_GDPman_dh"/>
    <property type="match status" value="1"/>
</dbReference>
<protein>
    <submittedName>
        <fullName evidence="6">Nucleotide sugar dehydrogenase</fullName>
    </submittedName>
</protein>
<dbReference type="SUPFAM" id="SSF52413">
    <property type="entry name" value="UDP-glucose/GDP-mannose dehydrogenase C-terminal domain"/>
    <property type="match status" value="1"/>
</dbReference>
<keyword evidence="2" id="KW-0560">Oxidoreductase</keyword>
<dbReference type="Pfam" id="PF03720">
    <property type="entry name" value="UDPG_MGDP_dh_C"/>
    <property type="match status" value="1"/>
</dbReference>
<reference evidence="7" key="1">
    <citation type="journal article" date="2019" name="Int. J. Syst. Evol. Microbiol.">
        <title>The Global Catalogue of Microorganisms (GCM) 10K type strain sequencing project: providing services to taxonomists for standard genome sequencing and annotation.</title>
        <authorList>
            <consortium name="The Broad Institute Genomics Platform"/>
            <consortium name="The Broad Institute Genome Sequencing Center for Infectious Disease"/>
            <person name="Wu L."/>
            <person name="Ma J."/>
        </authorList>
    </citation>
    <scope>NUCLEOTIDE SEQUENCE [LARGE SCALE GENOMIC DNA]</scope>
    <source>
        <strain evidence="7">JCM 18274</strain>
    </source>
</reference>
<dbReference type="PANTHER" id="PTHR43491">
    <property type="entry name" value="UDP-N-ACETYL-D-MANNOSAMINE DEHYDROGENASE"/>
    <property type="match status" value="1"/>
</dbReference>
<feature type="domain" description="UDP-glucose/GDP-mannose dehydrogenase C-terminal" evidence="5">
    <location>
        <begin position="380"/>
        <end position="480"/>
    </location>
</feature>
<keyword evidence="3" id="KW-0520">NAD</keyword>
<evidence type="ECO:0000313" key="6">
    <source>
        <dbReference type="EMBL" id="GAA4882780.1"/>
    </source>
</evidence>
<dbReference type="NCBIfam" id="TIGR03026">
    <property type="entry name" value="NDP-sugDHase"/>
    <property type="match status" value="1"/>
</dbReference>
<keyword evidence="7" id="KW-1185">Reference proteome</keyword>
<comment type="similarity">
    <text evidence="1 4">Belongs to the UDP-glucose/GDP-mannose dehydrogenase family.</text>
</comment>
<dbReference type="RefSeq" id="WP_345271953.1">
    <property type="nucleotide sequence ID" value="NZ_BAABJH010000001.1"/>
</dbReference>
<dbReference type="Proteomes" id="UP001500433">
    <property type="component" value="Unassembled WGS sequence"/>
</dbReference>